<dbReference type="OrthoDB" id="10427423at2759"/>
<reference evidence="3" key="1">
    <citation type="submission" date="2021-02" db="EMBL/GenBank/DDBJ databases">
        <authorList>
            <person name="Dougan E. K."/>
            <person name="Rhodes N."/>
            <person name="Thang M."/>
            <person name="Chan C."/>
        </authorList>
    </citation>
    <scope>NUCLEOTIDE SEQUENCE</scope>
</reference>
<protein>
    <submittedName>
        <fullName evidence="3">SphX protein</fullName>
    </submittedName>
</protein>
<evidence type="ECO:0000313" key="3">
    <source>
        <dbReference type="EMBL" id="CAE6960374.1"/>
    </source>
</evidence>
<keyword evidence="1" id="KW-0472">Membrane</keyword>
<feature type="transmembrane region" description="Helical" evidence="1">
    <location>
        <begin position="92"/>
        <end position="114"/>
    </location>
</feature>
<sequence>MRYVTSVVCWPVALAWLVVCGLVSKLGPQKLHFVKAKALSTLGQLFQIGFTIIAKTALMPFMCYSHPNGKSSVLRFSDVICWEEETGHTTMVIFGVVMTGIMLIYWVTLLWSTIQAPRRSANADLFFLQATRFLFFRFRTDYWWYGTWFILRGPLLSLPVVIFTDLPQVQLFVMTAVLETYMVVQLMTWPWKTPLINLADGAMSMMMILLLSIGSAFLDALEGQVKATYSSLAMGVLGILYSIAFVLLSLVVVAMVHTTAMGSANELPILLPGRPLSKRLTNRGNPAIIWTIRNLPRTLGRPPSNSMLREAALAFVFCV</sequence>
<dbReference type="AlphaFoldDB" id="A0A812HTY2"/>
<proteinExistence type="predicted"/>
<keyword evidence="2" id="KW-0732">Signal</keyword>
<feature type="transmembrane region" description="Helical" evidence="1">
    <location>
        <begin position="233"/>
        <end position="256"/>
    </location>
</feature>
<evidence type="ECO:0000256" key="2">
    <source>
        <dbReference type="SAM" id="SignalP"/>
    </source>
</evidence>
<keyword evidence="1" id="KW-0812">Transmembrane</keyword>
<evidence type="ECO:0000256" key="1">
    <source>
        <dbReference type="SAM" id="Phobius"/>
    </source>
</evidence>
<dbReference type="EMBL" id="CAJNDS010000111">
    <property type="protein sequence ID" value="CAE6960374.1"/>
    <property type="molecule type" value="Genomic_DNA"/>
</dbReference>
<feature type="transmembrane region" description="Helical" evidence="1">
    <location>
        <begin position="44"/>
        <end position="65"/>
    </location>
</feature>
<gene>
    <name evidence="3" type="primary">sphX</name>
    <name evidence="3" type="ORF">SNAT2548_LOCUS1930</name>
</gene>
<feature type="transmembrane region" description="Helical" evidence="1">
    <location>
        <begin position="142"/>
        <end position="164"/>
    </location>
</feature>
<dbReference type="Proteomes" id="UP000604046">
    <property type="component" value="Unassembled WGS sequence"/>
</dbReference>
<name>A0A812HTY2_9DINO</name>
<feature type="chain" id="PRO_5033065011" evidence="2">
    <location>
        <begin position="16"/>
        <end position="319"/>
    </location>
</feature>
<keyword evidence="1" id="KW-1133">Transmembrane helix</keyword>
<feature type="transmembrane region" description="Helical" evidence="1">
    <location>
        <begin position="171"/>
        <end position="191"/>
    </location>
</feature>
<keyword evidence="4" id="KW-1185">Reference proteome</keyword>
<comment type="caution">
    <text evidence="3">The sequence shown here is derived from an EMBL/GenBank/DDBJ whole genome shotgun (WGS) entry which is preliminary data.</text>
</comment>
<organism evidence="3 4">
    <name type="scientific">Symbiodinium natans</name>
    <dbReference type="NCBI Taxonomy" id="878477"/>
    <lineage>
        <taxon>Eukaryota</taxon>
        <taxon>Sar</taxon>
        <taxon>Alveolata</taxon>
        <taxon>Dinophyceae</taxon>
        <taxon>Suessiales</taxon>
        <taxon>Symbiodiniaceae</taxon>
        <taxon>Symbiodinium</taxon>
    </lineage>
</organism>
<accession>A0A812HTY2</accession>
<feature type="transmembrane region" description="Helical" evidence="1">
    <location>
        <begin position="203"/>
        <end position="221"/>
    </location>
</feature>
<evidence type="ECO:0000313" key="4">
    <source>
        <dbReference type="Proteomes" id="UP000604046"/>
    </source>
</evidence>
<feature type="signal peptide" evidence="2">
    <location>
        <begin position="1"/>
        <end position="15"/>
    </location>
</feature>